<dbReference type="RefSeq" id="WP_010417712.1">
    <property type="nucleotide sequence ID" value="NZ_MCRM02000018.1"/>
</dbReference>
<gene>
    <name evidence="3" type="ORF">BES34_015495</name>
</gene>
<keyword evidence="2" id="KW-1133">Transmembrane helix</keyword>
<dbReference type="Gene3D" id="3.30.2090.10">
    <property type="entry name" value="Multidrug efflux transporter AcrB TolC docking domain, DN and DC subdomains"/>
    <property type="match status" value="2"/>
</dbReference>
<feature type="transmembrane region" description="Helical" evidence="2">
    <location>
        <begin position="935"/>
        <end position="958"/>
    </location>
</feature>
<proteinExistence type="predicted"/>
<feature type="transmembrane region" description="Helical" evidence="2">
    <location>
        <begin position="49"/>
        <end position="67"/>
    </location>
</feature>
<dbReference type="SUPFAM" id="SSF82866">
    <property type="entry name" value="Multidrug efflux transporter AcrB transmembrane domain"/>
    <property type="match status" value="2"/>
</dbReference>
<organism evidence="3 4">
    <name type="scientific">Leptospira inadai serovar Lyme</name>
    <dbReference type="NCBI Taxonomy" id="293084"/>
    <lineage>
        <taxon>Bacteria</taxon>
        <taxon>Pseudomonadati</taxon>
        <taxon>Spirochaetota</taxon>
        <taxon>Spirochaetia</taxon>
        <taxon>Leptospirales</taxon>
        <taxon>Leptospiraceae</taxon>
        <taxon>Leptospira</taxon>
    </lineage>
</organism>
<feature type="transmembrane region" description="Helical" evidence="2">
    <location>
        <begin position="473"/>
        <end position="498"/>
    </location>
</feature>
<keyword evidence="2" id="KW-0812">Transmembrane</keyword>
<dbReference type="InterPro" id="IPR001036">
    <property type="entry name" value="Acrflvin-R"/>
</dbReference>
<feature type="transmembrane region" description="Helical" evidence="2">
    <location>
        <begin position="904"/>
        <end position="923"/>
    </location>
</feature>
<keyword evidence="4" id="KW-1185">Reference proteome</keyword>
<dbReference type="EMBL" id="MCRM02000018">
    <property type="protein sequence ID" value="PNV74097.1"/>
    <property type="molecule type" value="Genomic_DNA"/>
</dbReference>
<reference evidence="3" key="1">
    <citation type="submission" date="2018-01" db="EMBL/GenBank/DDBJ databases">
        <title>Genomic characterization of Leptospira inadai serogroup Lyme isolated from captured rat in Brazil and comparative analysis with human reference strain.</title>
        <authorList>
            <person name="Moreno L.Z."/>
            <person name="Loureiro A.P."/>
            <person name="Miraglia F."/>
            <person name="Kremer F.S."/>
            <person name="Eslabao M.R."/>
            <person name="Dellagostin O.A."/>
            <person name="Lilenbaum W."/>
            <person name="Moreno A.M."/>
        </authorList>
    </citation>
    <scope>NUCLEOTIDE SEQUENCE [LARGE SCALE GENOMIC DNA]</scope>
    <source>
        <strain evidence="3">M34/99</strain>
    </source>
</reference>
<feature type="region of interest" description="Disordered" evidence="1">
    <location>
        <begin position="1"/>
        <end position="26"/>
    </location>
</feature>
<accession>A0ABX4YFR1</accession>
<keyword evidence="2" id="KW-0472">Membrane</keyword>
<evidence type="ECO:0000256" key="1">
    <source>
        <dbReference type="SAM" id="MobiDB-lite"/>
    </source>
</evidence>
<dbReference type="Pfam" id="PF00873">
    <property type="entry name" value="ACR_tran"/>
    <property type="match status" value="1"/>
</dbReference>
<dbReference type="SUPFAM" id="SSF82693">
    <property type="entry name" value="Multidrug efflux transporter AcrB pore domain, PN1, PN2, PC1 and PC2 subdomains"/>
    <property type="match status" value="2"/>
</dbReference>
<feature type="transmembrane region" description="Helical" evidence="2">
    <location>
        <begin position="964"/>
        <end position="988"/>
    </location>
</feature>
<dbReference type="PANTHER" id="PTHR32063">
    <property type="match status" value="1"/>
</dbReference>
<evidence type="ECO:0000313" key="3">
    <source>
        <dbReference type="EMBL" id="PNV74097.1"/>
    </source>
</evidence>
<dbReference type="Gene3D" id="3.30.70.1430">
    <property type="entry name" value="Multidrug efflux transporter AcrB pore domain"/>
    <property type="match status" value="2"/>
</dbReference>
<evidence type="ECO:0000313" key="4">
    <source>
        <dbReference type="Proteomes" id="UP000094669"/>
    </source>
</evidence>
<feature type="transmembrane region" description="Helical" evidence="2">
    <location>
        <begin position="566"/>
        <end position="585"/>
    </location>
</feature>
<sequence length="1073" mass="116515">MSQKNKNIQTLPIRSESSSPNDVAPDSYAEAVQQVNQAGIAAFSVKNPHLMIVSCIIVLVLGVLALFQMPRDLLPPSKQPAVQILDVYWGMPTSSTETILTWKFERYTGQAPGLIHQESKSYPGVSVVNNFFDEDSTSRPEAMASTVGYIMSVLRRLPPGAMPPIVLPFDPMGSTPVCLVAVSGDFEVNELYDRGQYDVRRALQGTPGTIAPTVMGGAEKQVIIELDPLKLKQYDMSAAEAMDKIGRLNTFIPAGDVKIGDFDYPIYTNGVADSIQAFDDFPLRSREGVSVFVKNVGKTKESSIVQTEMVTLNGKEIVYVPVLRQQGANTLAVVDAAREAMKSLEKEIKGLKLNIVADTTVFIRKAVETVGEEAMFGGGLAALMVFLFLGNPRATFATLLSLPFSTLFVLMGLKATGSTINIMTLGGMALSIGLLVDNSIVAIENIMRHLAEDKDPNRIRVVVRAAQEVTPPIIAVTLCNVVVLFPILLTKGVVNVLFGAIAKTVMLAITGSLLSETAIIPLFASRFLTGEPPKLPKFFQVIQDLIAGLTEIYGRALEKVMTKTRAVVIGICILFAIGAAALPFIGTELFPRADAGSFVLHLRLPSGLRIEETSEKAKQVEAKLKEWIKSDLEMVLSDSGLYQGFPAAFSQNGGTQDVTMTVELKENRKKTSQYYARIIREKLPQEFPNVDIGVELGGLLSSSLNGGAQAPINVQVKGSNAGKAYEIAKSLLPDIKAVKGATDVRILENFDTPAIEVNINRKKADAQGVLTDEIVQNIVSALAGSIVYKPTIWVDPKSGIDYALGVRFPEEKFQTMKDFENIPVTGKFQERAIPLSQLSDIEQTQGPTVLSRVNMKRTVNIMLDSQDRDVGSVSSEIEKIIKSVKVPDGYKIAITGEIEKMRDALSQLGGGFFLSAFLVYMILVVQFRSFLLPGIMMLTVPLGMIGIALMFSITGTYYSLQAGIGTIFLIGIAVSNGVLLIEFILHMIEHEKMNLDEGIIAGAKARLRPIMMTSLASMLGLTPMAIGFGKGAEANIPLGRAVIGGQFLATLLTLFVLPTVFRYLYRKFYLKGN</sequence>
<dbReference type="InterPro" id="IPR027463">
    <property type="entry name" value="AcrB_DN_DC_subdom"/>
</dbReference>
<feature type="transmembrane region" description="Helical" evidence="2">
    <location>
        <begin position="505"/>
        <end position="525"/>
    </location>
</feature>
<feature type="transmembrane region" description="Helical" evidence="2">
    <location>
        <begin position="1041"/>
        <end position="1065"/>
    </location>
</feature>
<name>A0ABX4YFR1_9LEPT</name>
<feature type="compositionally biased region" description="Polar residues" evidence="1">
    <location>
        <begin position="1"/>
        <end position="21"/>
    </location>
</feature>
<protein>
    <submittedName>
        <fullName evidence="3">AcrB/AcrD/AcrF family protein</fullName>
    </submittedName>
</protein>
<feature type="transmembrane region" description="Helical" evidence="2">
    <location>
        <begin position="396"/>
        <end position="413"/>
    </location>
</feature>
<dbReference type="Proteomes" id="UP000094669">
    <property type="component" value="Unassembled WGS sequence"/>
</dbReference>
<dbReference type="Gene3D" id="3.30.70.1320">
    <property type="entry name" value="Multidrug efflux transporter AcrB pore domain like"/>
    <property type="match status" value="1"/>
</dbReference>
<dbReference type="SUPFAM" id="SSF82714">
    <property type="entry name" value="Multidrug efflux transporter AcrB TolC docking domain, DN and DC subdomains"/>
    <property type="match status" value="2"/>
</dbReference>
<dbReference type="PRINTS" id="PR00702">
    <property type="entry name" value="ACRIFLAVINRP"/>
</dbReference>
<dbReference type="Gene3D" id="3.30.70.1440">
    <property type="entry name" value="Multidrug efflux transporter AcrB pore domain"/>
    <property type="match status" value="1"/>
</dbReference>
<comment type="caution">
    <text evidence="3">The sequence shown here is derived from an EMBL/GenBank/DDBJ whole genome shotgun (WGS) entry which is preliminary data.</text>
</comment>
<dbReference type="Gene3D" id="1.20.1640.10">
    <property type="entry name" value="Multidrug efflux transporter AcrB transmembrane domain"/>
    <property type="match status" value="2"/>
</dbReference>
<feature type="transmembrane region" description="Helical" evidence="2">
    <location>
        <begin position="1009"/>
        <end position="1029"/>
    </location>
</feature>
<evidence type="ECO:0000256" key="2">
    <source>
        <dbReference type="SAM" id="Phobius"/>
    </source>
</evidence>
<dbReference type="PANTHER" id="PTHR32063:SF8">
    <property type="entry name" value="CATION EFFLUX PROTEIN"/>
    <property type="match status" value="1"/>
</dbReference>